<dbReference type="SUPFAM" id="SSF48403">
    <property type="entry name" value="Ankyrin repeat"/>
    <property type="match status" value="1"/>
</dbReference>
<dbReference type="PROSITE" id="PS50088">
    <property type="entry name" value="ANK_REPEAT"/>
    <property type="match status" value="4"/>
</dbReference>
<dbReference type="Proteomes" id="UP001642464">
    <property type="component" value="Unassembled WGS sequence"/>
</dbReference>
<dbReference type="CDD" id="cd17039">
    <property type="entry name" value="Ubl_ubiquitin_like"/>
    <property type="match status" value="1"/>
</dbReference>
<name>A0ABP0QAX7_9DINO</name>
<evidence type="ECO:0000313" key="5">
    <source>
        <dbReference type="EMBL" id="CAK9085410.1"/>
    </source>
</evidence>
<dbReference type="PROSITE" id="PS50053">
    <property type="entry name" value="UBIQUITIN_2"/>
    <property type="match status" value="1"/>
</dbReference>
<dbReference type="PROSITE" id="PS50297">
    <property type="entry name" value="ANK_REP_REGION"/>
    <property type="match status" value="4"/>
</dbReference>
<evidence type="ECO:0000256" key="2">
    <source>
        <dbReference type="ARBA" id="ARBA00023043"/>
    </source>
</evidence>
<organism evidence="5 6">
    <name type="scientific">Durusdinium trenchii</name>
    <dbReference type="NCBI Taxonomy" id="1381693"/>
    <lineage>
        <taxon>Eukaryota</taxon>
        <taxon>Sar</taxon>
        <taxon>Alveolata</taxon>
        <taxon>Dinophyceae</taxon>
        <taxon>Suessiales</taxon>
        <taxon>Symbiodiniaceae</taxon>
        <taxon>Durusdinium</taxon>
    </lineage>
</organism>
<protein>
    <recommendedName>
        <fullName evidence="4">Ubiquitin-like domain-containing protein</fullName>
    </recommendedName>
</protein>
<dbReference type="InterPro" id="IPR002110">
    <property type="entry name" value="Ankyrin_rpt"/>
</dbReference>
<feature type="repeat" description="ANK" evidence="3">
    <location>
        <begin position="121"/>
        <end position="153"/>
    </location>
</feature>
<dbReference type="Pfam" id="PF00023">
    <property type="entry name" value="Ank"/>
    <property type="match status" value="1"/>
</dbReference>
<keyword evidence="6" id="KW-1185">Reference proteome</keyword>
<comment type="caution">
    <text evidence="5">The sequence shown here is derived from an EMBL/GenBank/DDBJ whole genome shotgun (WGS) entry which is preliminary data.</text>
</comment>
<dbReference type="PANTHER" id="PTHR24126">
    <property type="entry name" value="ANKYRIN REPEAT, PH AND SEC7 DOMAIN CONTAINING PROTEIN SECG-RELATED"/>
    <property type="match status" value="1"/>
</dbReference>
<dbReference type="Gene3D" id="1.25.40.20">
    <property type="entry name" value="Ankyrin repeat-containing domain"/>
    <property type="match status" value="2"/>
</dbReference>
<gene>
    <name evidence="5" type="ORF">SCF082_LOCUS40467</name>
</gene>
<feature type="repeat" description="ANK" evidence="3">
    <location>
        <begin position="154"/>
        <end position="181"/>
    </location>
</feature>
<evidence type="ECO:0000259" key="4">
    <source>
        <dbReference type="PROSITE" id="PS50053"/>
    </source>
</evidence>
<feature type="repeat" description="ANK" evidence="3">
    <location>
        <begin position="197"/>
        <end position="229"/>
    </location>
</feature>
<evidence type="ECO:0000313" key="6">
    <source>
        <dbReference type="Proteomes" id="UP001642464"/>
    </source>
</evidence>
<feature type="domain" description="Ubiquitin-like" evidence="4">
    <location>
        <begin position="1"/>
        <end position="60"/>
    </location>
</feature>
<reference evidence="5 6" key="1">
    <citation type="submission" date="2024-02" db="EMBL/GenBank/DDBJ databases">
        <authorList>
            <person name="Chen Y."/>
            <person name="Shah S."/>
            <person name="Dougan E. K."/>
            <person name="Thang M."/>
            <person name="Chan C."/>
        </authorList>
    </citation>
    <scope>NUCLEOTIDE SEQUENCE [LARGE SCALE GENOMIC DNA]</scope>
</reference>
<keyword evidence="2 3" id="KW-0040">ANK repeat</keyword>
<dbReference type="InterPro" id="IPR036770">
    <property type="entry name" value="Ankyrin_rpt-contain_sf"/>
</dbReference>
<dbReference type="EMBL" id="CAXAMM010039296">
    <property type="protein sequence ID" value="CAK9085410.1"/>
    <property type="molecule type" value="Genomic_DNA"/>
</dbReference>
<keyword evidence="1" id="KW-0677">Repeat</keyword>
<evidence type="ECO:0000256" key="1">
    <source>
        <dbReference type="ARBA" id="ARBA00022737"/>
    </source>
</evidence>
<dbReference type="SMART" id="SM00248">
    <property type="entry name" value="ANK"/>
    <property type="match status" value="6"/>
</dbReference>
<proteinExistence type="predicted"/>
<dbReference type="PANTHER" id="PTHR24126:SF14">
    <property type="entry name" value="ANK_REP_REGION DOMAIN-CONTAINING PROTEIN"/>
    <property type="match status" value="1"/>
</dbReference>
<feature type="repeat" description="ANK" evidence="3">
    <location>
        <begin position="230"/>
        <end position="262"/>
    </location>
</feature>
<accession>A0ABP0QAX7</accession>
<dbReference type="InterPro" id="IPR000626">
    <property type="entry name" value="Ubiquitin-like_dom"/>
</dbReference>
<dbReference type="PRINTS" id="PR01415">
    <property type="entry name" value="ANKYRIN"/>
</dbReference>
<dbReference type="Pfam" id="PF12796">
    <property type="entry name" value="Ank_2"/>
    <property type="match status" value="2"/>
</dbReference>
<evidence type="ECO:0000256" key="3">
    <source>
        <dbReference type="PROSITE-ProRule" id="PRU00023"/>
    </source>
</evidence>
<sequence length="312" mass="34159">MLQIRVLSGALAAELQEDDLGQVVHSVEPVRALKEYLAVKVGVPRFRQRLFRENLELQDEDLVTLRGCVGPLDWVILDFQVPEAAEQLSFASACRKGLSEKIEMMLQAPYNPNIYLPCARCTRTPLQLASRYGHLKVVQKLLEAGAEEDAATRSGRTALHMASEAGHLEVVRQLLEAGAKVVRQLLEAGASEVAAQNGSTALHWASRNGHLEVVQELLQAGAEKEAVAENGQTALHWASEAGHLEVVRELLKAGAEKDAVAEDGSTALLKASQNEHWEVVELLAGTLHSKDVHETRVQKVIIYVMFFLALSS</sequence>